<reference evidence="6 7" key="1">
    <citation type="submission" date="2018-05" db="EMBL/GenBank/DDBJ databases">
        <title>Evolution of GPA BGCs.</title>
        <authorList>
            <person name="Waglechner N."/>
            <person name="Wright G.D."/>
        </authorList>
    </citation>
    <scope>NUCLEOTIDE SEQUENCE [LARGE SCALE GENOMIC DNA]</scope>
    <source>
        <strain evidence="6 7">A82846</strain>
    </source>
</reference>
<evidence type="ECO:0000313" key="7">
    <source>
        <dbReference type="Proteomes" id="UP000287547"/>
    </source>
</evidence>
<evidence type="ECO:0000256" key="1">
    <source>
        <dbReference type="ARBA" id="ARBA00010688"/>
    </source>
</evidence>
<dbReference type="GO" id="GO:0006796">
    <property type="term" value="P:phosphate-containing compound metabolic process"/>
    <property type="evidence" value="ECO:0007669"/>
    <property type="project" value="UniProtKB-ARBA"/>
</dbReference>
<dbReference type="AlphaFoldDB" id="A0A428ZLB4"/>
<dbReference type="Gene3D" id="3.40.1190.20">
    <property type="match status" value="1"/>
</dbReference>
<dbReference type="PANTHER" id="PTHR10584:SF157">
    <property type="entry name" value="SULFOFRUCTOSE KINASE"/>
    <property type="match status" value="1"/>
</dbReference>
<accession>A0A428ZLB4</accession>
<name>A0A428ZLB4_KIBAR</name>
<evidence type="ECO:0000256" key="3">
    <source>
        <dbReference type="ARBA" id="ARBA00022777"/>
    </source>
</evidence>
<dbReference type="OrthoDB" id="7946249at2"/>
<gene>
    <name evidence="6" type="ORF">DMH04_08105</name>
</gene>
<sequence length="296" mass="30753">METPRTVVIGQVARDLVLVVPEVPEAGSSARVQQRREMLGGKGANIAVAAAQLGATVAVIGAVGSDGTADWLIEQAAASGVDIRHVSRRPDTSTALIVDVVTPDAHYRYLEDIPDATLVTQADITAAQSTLASARSVIIQLQQLTEATLAAAKHATTARIVLDGLPTTDELIAAADVLRADQHEGEQLTGTELDTVDNAVTAGRDLLRRGPSLVALATAEANVFVWADGQAVFPLGDTTVRDTTGGGDALVAALTVGLDHGLDPHDAAKMAVTAAARTVDHVGGRPDLDPREIWPR</sequence>
<proteinExistence type="inferred from homology"/>
<keyword evidence="2 4" id="KW-0808">Transferase</keyword>
<dbReference type="PRINTS" id="PR00990">
    <property type="entry name" value="RIBOKINASE"/>
</dbReference>
<dbReference type="PANTHER" id="PTHR10584">
    <property type="entry name" value="SUGAR KINASE"/>
    <property type="match status" value="1"/>
</dbReference>
<dbReference type="Proteomes" id="UP000287547">
    <property type="component" value="Unassembled WGS sequence"/>
</dbReference>
<evidence type="ECO:0000259" key="5">
    <source>
        <dbReference type="Pfam" id="PF00294"/>
    </source>
</evidence>
<dbReference type="GO" id="GO:0005829">
    <property type="term" value="C:cytosol"/>
    <property type="evidence" value="ECO:0007669"/>
    <property type="project" value="TreeGrafter"/>
</dbReference>
<dbReference type="InterPro" id="IPR029056">
    <property type="entry name" value="Ribokinase-like"/>
</dbReference>
<dbReference type="SUPFAM" id="SSF53613">
    <property type="entry name" value="Ribokinase-like"/>
    <property type="match status" value="1"/>
</dbReference>
<protein>
    <recommendedName>
        <fullName evidence="5">Carbohydrate kinase PfkB domain-containing protein</fullName>
    </recommendedName>
</protein>
<dbReference type="PROSITE" id="PS00584">
    <property type="entry name" value="PFKB_KINASES_2"/>
    <property type="match status" value="1"/>
</dbReference>
<organism evidence="6 7">
    <name type="scientific">Kibdelosporangium aridum</name>
    <dbReference type="NCBI Taxonomy" id="2030"/>
    <lineage>
        <taxon>Bacteria</taxon>
        <taxon>Bacillati</taxon>
        <taxon>Actinomycetota</taxon>
        <taxon>Actinomycetes</taxon>
        <taxon>Pseudonocardiales</taxon>
        <taxon>Pseudonocardiaceae</taxon>
        <taxon>Kibdelosporangium</taxon>
    </lineage>
</organism>
<comment type="caution">
    <text evidence="6">The sequence shown here is derived from an EMBL/GenBank/DDBJ whole genome shotgun (WGS) entry which is preliminary data.</text>
</comment>
<keyword evidence="3 4" id="KW-0418">Kinase</keyword>
<comment type="similarity">
    <text evidence="1 4">Belongs to the carbohydrate kinase PfkB family.</text>
</comment>
<evidence type="ECO:0000256" key="2">
    <source>
        <dbReference type="ARBA" id="ARBA00022679"/>
    </source>
</evidence>
<evidence type="ECO:0000313" key="6">
    <source>
        <dbReference type="EMBL" id="RSM88738.1"/>
    </source>
</evidence>
<dbReference type="InterPro" id="IPR002139">
    <property type="entry name" value="Ribo/fructo_kinase"/>
</dbReference>
<dbReference type="InterPro" id="IPR002173">
    <property type="entry name" value="Carboh/pur_kinase_PfkB_CS"/>
</dbReference>
<dbReference type="RefSeq" id="WP_037261650.1">
    <property type="nucleotide sequence ID" value="NZ_QHKI01000004.1"/>
</dbReference>
<evidence type="ECO:0000256" key="4">
    <source>
        <dbReference type="RuleBase" id="RU003704"/>
    </source>
</evidence>
<feature type="domain" description="Carbohydrate kinase PfkB" evidence="5">
    <location>
        <begin position="6"/>
        <end position="287"/>
    </location>
</feature>
<dbReference type="InterPro" id="IPR011611">
    <property type="entry name" value="PfkB_dom"/>
</dbReference>
<dbReference type="EMBL" id="QHKI01000004">
    <property type="protein sequence ID" value="RSM88738.1"/>
    <property type="molecule type" value="Genomic_DNA"/>
</dbReference>
<dbReference type="Pfam" id="PF00294">
    <property type="entry name" value="PfkB"/>
    <property type="match status" value="1"/>
</dbReference>
<dbReference type="GO" id="GO:0016301">
    <property type="term" value="F:kinase activity"/>
    <property type="evidence" value="ECO:0007669"/>
    <property type="project" value="UniProtKB-KW"/>
</dbReference>